<evidence type="ECO:0000256" key="1">
    <source>
        <dbReference type="ARBA" id="ARBA00022588"/>
    </source>
</evidence>
<dbReference type="RefSeq" id="XP_030641304.1">
    <property type="nucleotide sequence ID" value="XM_030785444.1"/>
</dbReference>
<dbReference type="Gene3D" id="1.20.1000.10">
    <property type="entry name" value="Guanylate-binding protein, C-terminal domain"/>
    <property type="match status" value="1"/>
</dbReference>
<dbReference type="FunFam" id="3.40.50.300:FF:000422">
    <property type="entry name" value="Guanylate-binding protein 1"/>
    <property type="match status" value="1"/>
</dbReference>
<gene>
    <name evidence="10" type="primary">LOC115821639</name>
</gene>
<dbReference type="CDD" id="cd16269">
    <property type="entry name" value="GBP_C"/>
    <property type="match status" value="1"/>
</dbReference>
<reference evidence="10" key="1">
    <citation type="submission" date="2025-08" db="UniProtKB">
        <authorList>
            <consortium name="RefSeq"/>
        </authorList>
    </citation>
    <scope>IDENTIFICATION</scope>
</reference>
<keyword evidence="3" id="KW-0378">Hydrolase</keyword>
<evidence type="ECO:0000256" key="2">
    <source>
        <dbReference type="ARBA" id="ARBA00022741"/>
    </source>
</evidence>
<dbReference type="Gene3D" id="3.40.50.300">
    <property type="entry name" value="P-loop containing nucleotide triphosphate hydrolases"/>
    <property type="match status" value="1"/>
</dbReference>
<dbReference type="InterPro" id="IPR003191">
    <property type="entry name" value="Guanylate-bd/ATL_C"/>
</dbReference>
<organism evidence="9 10">
    <name type="scientific">Chanos chanos</name>
    <name type="common">Milkfish</name>
    <name type="synonym">Mugil chanos</name>
    <dbReference type="NCBI Taxonomy" id="29144"/>
    <lineage>
        <taxon>Eukaryota</taxon>
        <taxon>Metazoa</taxon>
        <taxon>Chordata</taxon>
        <taxon>Craniata</taxon>
        <taxon>Vertebrata</taxon>
        <taxon>Euteleostomi</taxon>
        <taxon>Actinopterygii</taxon>
        <taxon>Neopterygii</taxon>
        <taxon>Teleostei</taxon>
        <taxon>Ostariophysi</taxon>
        <taxon>Gonorynchiformes</taxon>
        <taxon>Chanidae</taxon>
        <taxon>Chanos</taxon>
    </lineage>
</organism>
<dbReference type="InterPro" id="IPR027417">
    <property type="entry name" value="P-loop_NTPase"/>
</dbReference>
<keyword evidence="4" id="KW-0391">Immunity</keyword>
<evidence type="ECO:0000256" key="5">
    <source>
        <dbReference type="ARBA" id="ARBA00023134"/>
    </source>
</evidence>
<comment type="similarity">
    <text evidence="6">Belongs to the TRAFAC class dynamin-like GTPase superfamily. GB1/RHD3 GTPase family.</text>
</comment>
<dbReference type="InterPro" id="IPR030386">
    <property type="entry name" value="G_GB1_RHD3_dom"/>
</dbReference>
<dbReference type="InterPro" id="IPR036543">
    <property type="entry name" value="Guanylate-bd_C_sf"/>
</dbReference>
<dbReference type="GO" id="GO:0045087">
    <property type="term" value="P:innate immune response"/>
    <property type="evidence" value="ECO:0007669"/>
    <property type="project" value="UniProtKB-KW"/>
</dbReference>
<proteinExistence type="inferred from homology"/>
<sequence>MPEPICLIDSDENGCMCVRREALEILEQITQPVVVVAIVGLYRTGKSFLMNRLAGKNNGFALGATIESKTKGIWMWCVRHPTKEGHTLVLLDTEGLGDVDKGDEKHDTWIFSLAILLSSSLVYNSMGTINNHALEKLHYVTKLTEHIKVKSGLREDDQSTEFMSFFPSFVWTVRDFTLKLELEGQPITSDQYLDKALKLRPGSSKRTEQYNLPRRCLREFFSPRKCFVFERPTTEEKMSQMEQLKDADLKSGFLKEVGDFCSYIFTNAQAKTMREGLELTGRMLGTLAETYVEAISNGQVPCLDNAVESLSQIQNKRAVIEALDFYKSEMSRNVQLPTETQEDLSEIHTDIQREAVNIFISGSFNDVEQRHQIELMRSLHSVYEEYCRDNVETSRKMCKSVISRVFSTLETELRKGSYMRPGGYTEYRSAQERAIEQYRSEKGHGLMSEEVLQEYLSEKEGIGFNILAADKSLTESQQEIERLRLKAEADEQQRMALEEQKRRTKQQDKDQERAYEENKKQLQEKMKRKTQIAMQDLDRVLNAKLEEQRHLMENGFKDRAERMQRDIDNLKEKEKKLKMTWSSLISTALETIGTAALFFLPGPGKLVGFGLSALSKVFK</sequence>
<dbReference type="PANTHER" id="PTHR10751">
    <property type="entry name" value="GUANYLATE BINDING PROTEIN"/>
    <property type="match status" value="1"/>
</dbReference>
<evidence type="ECO:0000313" key="9">
    <source>
        <dbReference type="Proteomes" id="UP000504632"/>
    </source>
</evidence>
<dbReference type="PROSITE" id="PS51715">
    <property type="entry name" value="G_GB1_RHD3"/>
    <property type="match status" value="1"/>
</dbReference>
<dbReference type="CDD" id="cd01851">
    <property type="entry name" value="GBP"/>
    <property type="match status" value="1"/>
</dbReference>
<accession>A0A6J2WAB4</accession>
<dbReference type="Pfam" id="PF02841">
    <property type="entry name" value="GBP_C"/>
    <property type="match status" value="1"/>
</dbReference>
<keyword evidence="5" id="KW-0342">GTP-binding</keyword>
<evidence type="ECO:0000256" key="3">
    <source>
        <dbReference type="ARBA" id="ARBA00022801"/>
    </source>
</evidence>
<evidence type="ECO:0000256" key="4">
    <source>
        <dbReference type="ARBA" id="ARBA00022859"/>
    </source>
</evidence>
<feature type="domain" description="GB1/RHD3-type G" evidence="8">
    <location>
        <begin position="30"/>
        <end position="269"/>
    </location>
</feature>
<dbReference type="InterPro" id="IPR037684">
    <property type="entry name" value="GBP_C"/>
</dbReference>
<evidence type="ECO:0000256" key="6">
    <source>
        <dbReference type="PROSITE-ProRule" id="PRU01052"/>
    </source>
</evidence>
<dbReference type="AlphaFoldDB" id="A0A6J2WAB4"/>
<dbReference type="Pfam" id="PF02263">
    <property type="entry name" value="GBP"/>
    <property type="match status" value="1"/>
</dbReference>
<evidence type="ECO:0000259" key="8">
    <source>
        <dbReference type="PROSITE" id="PS51715"/>
    </source>
</evidence>
<dbReference type="SUPFAM" id="SSF52540">
    <property type="entry name" value="P-loop containing nucleoside triphosphate hydrolases"/>
    <property type="match status" value="1"/>
</dbReference>
<dbReference type="GO" id="GO:0003924">
    <property type="term" value="F:GTPase activity"/>
    <property type="evidence" value="ECO:0007669"/>
    <property type="project" value="InterPro"/>
</dbReference>
<keyword evidence="1" id="KW-0399">Innate immunity</keyword>
<evidence type="ECO:0000313" key="10">
    <source>
        <dbReference type="RefSeq" id="XP_030641304.1"/>
    </source>
</evidence>
<feature type="compositionally biased region" description="Basic and acidic residues" evidence="7">
    <location>
        <begin position="496"/>
        <end position="525"/>
    </location>
</feature>
<keyword evidence="9" id="KW-1185">Reference proteome</keyword>
<protein>
    <submittedName>
        <fullName evidence="10">Guanylate-binding protein 1-like</fullName>
    </submittedName>
</protein>
<dbReference type="SUPFAM" id="SSF48340">
    <property type="entry name" value="Interferon-induced guanylate-binding protein 1 (GBP1), C-terminal domain"/>
    <property type="match status" value="1"/>
</dbReference>
<dbReference type="FunFam" id="1.20.1000.10:FF:000001">
    <property type="entry name" value="Guanylate binding protein 1"/>
    <property type="match status" value="1"/>
</dbReference>
<dbReference type="Proteomes" id="UP000504632">
    <property type="component" value="Chromosome 9"/>
</dbReference>
<dbReference type="InParanoid" id="A0A6J2WAB4"/>
<feature type="region of interest" description="Disordered" evidence="7">
    <location>
        <begin position="496"/>
        <end position="528"/>
    </location>
</feature>
<dbReference type="GO" id="GO:0005525">
    <property type="term" value="F:GTP binding"/>
    <property type="evidence" value="ECO:0007669"/>
    <property type="project" value="UniProtKB-KW"/>
</dbReference>
<dbReference type="InterPro" id="IPR015894">
    <property type="entry name" value="Guanylate-bd_N"/>
</dbReference>
<name>A0A6J2WAB4_CHACN</name>
<dbReference type="OrthoDB" id="2135133at2759"/>
<evidence type="ECO:0000256" key="7">
    <source>
        <dbReference type="SAM" id="MobiDB-lite"/>
    </source>
</evidence>
<dbReference type="GeneID" id="115821639"/>
<dbReference type="FunCoup" id="A0A6J2WAB4">
    <property type="interactions" value="140"/>
</dbReference>
<keyword evidence="2" id="KW-0547">Nucleotide-binding</keyword>